<evidence type="ECO:0000256" key="3">
    <source>
        <dbReference type="ARBA" id="ARBA00022801"/>
    </source>
</evidence>
<dbReference type="Proteomes" id="UP001151760">
    <property type="component" value="Unassembled WGS sequence"/>
</dbReference>
<dbReference type="InterPro" id="IPR001584">
    <property type="entry name" value="Integrase_cat-core"/>
</dbReference>
<dbReference type="EMBL" id="BQNB010017983">
    <property type="protein sequence ID" value="GJT69390.1"/>
    <property type="molecule type" value="Genomic_DNA"/>
</dbReference>
<dbReference type="InterPro" id="IPR012337">
    <property type="entry name" value="RNaseH-like_sf"/>
</dbReference>
<organism evidence="6 7">
    <name type="scientific">Tanacetum coccineum</name>
    <dbReference type="NCBI Taxonomy" id="301880"/>
    <lineage>
        <taxon>Eukaryota</taxon>
        <taxon>Viridiplantae</taxon>
        <taxon>Streptophyta</taxon>
        <taxon>Embryophyta</taxon>
        <taxon>Tracheophyta</taxon>
        <taxon>Spermatophyta</taxon>
        <taxon>Magnoliopsida</taxon>
        <taxon>eudicotyledons</taxon>
        <taxon>Gunneridae</taxon>
        <taxon>Pentapetalae</taxon>
        <taxon>asterids</taxon>
        <taxon>campanulids</taxon>
        <taxon>Asterales</taxon>
        <taxon>Asteraceae</taxon>
        <taxon>Asteroideae</taxon>
        <taxon>Anthemideae</taxon>
        <taxon>Anthemidinae</taxon>
        <taxon>Tanacetum</taxon>
    </lineage>
</organism>
<evidence type="ECO:0000256" key="1">
    <source>
        <dbReference type="ARBA" id="ARBA00022670"/>
    </source>
</evidence>
<dbReference type="PROSITE" id="PS50994">
    <property type="entry name" value="INTEGRASE"/>
    <property type="match status" value="1"/>
</dbReference>
<dbReference type="InterPro" id="IPR054722">
    <property type="entry name" value="PolX-like_BBD"/>
</dbReference>
<feature type="domain" description="Integrase catalytic" evidence="5">
    <location>
        <begin position="484"/>
        <end position="590"/>
    </location>
</feature>
<evidence type="ECO:0000256" key="2">
    <source>
        <dbReference type="ARBA" id="ARBA00022723"/>
    </source>
</evidence>
<keyword evidence="3" id="KW-0378">Hydrolase</keyword>
<dbReference type="Pfam" id="PF07727">
    <property type="entry name" value="RVT_2"/>
    <property type="match status" value="1"/>
</dbReference>
<reference evidence="6" key="1">
    <citation type="journal article" date="2022" name="Int. J. Mol. Sci.">
        <title>Draft Genome of Tanacetum Coccineum: Genomic Comparison of Closely Related Tanacetum-Family Plants.</title>
        <authorList>
            <person name="Yamashiro T."/>
            <person name="Shiraishi A."/>
            <person name="Nakayama K."/>
            <person name="Satake H."/>
        </authorList>
    </citation>
    <scope>NUCLEOTIDE SEQUENCE</scope>
</reference>
<accession>A0ABQ5G2N3</accession>
<dbReference type="InterPro" id="IPR057670">
    <property type="entry name" value="SH3_retrovirus"/>
</dbReference>
<proteinExistence type="predicted"/>
<feature type="compositionally biased region" description="Polar residues" evidence="4">
    <location>
        <begin position="772"/>
        <end position="790"/>
    </location>
</feature>
<evidence type="ECO:0000256" key="4">
    <source>
        <dbReference type="SAM" id="MobiDB-lite"/>
    </source>
</evidence>
<keyword evidence="7" id="KW-1185">Reference proteome</keyword>
<feature type="compositionally biased region" description="Polar residues" evidence="4">
    <location>
        <begin position="825"/>
        <end position="835"/>
    </location>
</feature>
<dbReference type="PANTHER" id="PTHR42648:SF32">
    <property type="entry name" value="RIBONUCLEASE H-LIKE DOMAIN, GAG-PRE-INTEGRASE DOMAIN PROTEIN-RELATED"/>
    <property type="match status" value="1"/>
</dbReference>
<sequence length="1101" mass="125208">MKKDIDEIETINTYKQLYDSIKPSRVRDKEHAESLVNQLNQKSVEITDLNAQLQEKVFVITALKNDLREFKVKDIVDNAAKVSNATTIAPGMFKLDQVTLAPKDRNNRETHIYYLKHTMKQAAILREIVEQAKSLNPLDSASYSACKYVKLIQELLGYVRDTCPDIHKPSEKLVAVTPINKKKIVRVSRSTKSSRLKSIDNIKNDRILQISSSTQKKNKVEDHSRIVKSSLNKSNCVVEPSGNANVQHSKLNTNSELMCVKCNSSMFDARHELCFLEFVSDMNASSKSKSVKKAKKKEEWKPTGKVFTKIGYNWRPTRRTFTLVGNTCPLTRITATNKVPLREPIPLEVIAQESVVTKVYTRRPKVVQIVLWYLDSGCSKHMTGDRSQLTNFVHKFLGTVKFGNDEIAKIMGYGDYQIGNIKISKVYYVEGLGHNIFSVGQFCDSDLEVAFRKYTCFVCNLEGDDLLLQFWETNLYTLSIKDMMTSSPICLLSKASKTKSWPMRVASINRKKYILIIVDDYSRFTWVQFLASKDEAPDFIIMFQKMIQVRLNTPVRNIHTDNGTKFVNQTLRSYCESVAARTMLIYAKAPLFLWAEEVVTACYTLNRSIIRRRHGKNPYEHLHDRKPDLSYLHVFGALCYPNNDSEDLGKLQAKADIGIFIGYAPKKKAYRIYNRRTRKIIETIHVDFDELTAMASEQLGSGPGLQSMTPATSSSGLVTNLIPQQPCNPPIRDDWDRLFQPMFNEYFNPPTIAVSPVPVAAAPRAVDLADSPVSTSIDQDAPSTSIPSTQDQEHSLIISQGFEESPKTPHFHDDPLHESLHEDSTSQGSSSNVRPTHTPFKSLVRWTKGHPIANMIGDPSRSVSTRKQLQTDAMWCYFDAFLTYVEPKNFKQAMTEPSWIDAMQEEIHEFERLQVWELVSCPDKVKLIKLKWIYKVKTDEFGEVLKNKARLVAQGFRQDEGINFEESFALVARMEAIRIFAKPTEKHLNAVKRIIQYLKGTINMGLWHSKDTSDKFVRWSSKKQKSNAISSTKAEYIALSGCCAQILLMRSQLTDYGFKFNKISLYCDNKSVIALWRNQPSTLSAKAHCCTIPYINGAGGE</sequence>
<evidence type="ECO:0000313" key="6">
    <source>
        <dbReference type="EMBL" id="GJT69390.1"/>
    </source>
</evidence>
<gene>
    <name evidence="6" type="ORF">Tco_1028676</name>
</gene>
<dbReference type="Gene3D" id="3.30.420.10">
    <property type="entry name" value="Ribonuclease H-like superfamily/Ribonuclease H"/>
    <property type="match status" value="1"/>
</dbReference>
<keyword evidence="2" id="KW-0479">Metal-binding</keyword>
<feature type="region of interest" description="Disordered" evidence="4">
    <location>
        <begin position="771"/>
        <end position="837"/>
    </location>
</feature>
<dbReference type="Pfam" id="PF25597">
    <property type="entry name" value="SH3_retrovirus"/>
    <property type="match status" value="1"/>
</dbReference>
<feature type="compositionally biased region" description="Polar residues" evidence="4">
    <location>
        <begin position="704"/>
        <end position="725"/>
    </location>
</feature>
<feature type="compositionally biased region" description="Basic and acidic residues" evidence="4">
    <location>
        <begin position="804"/>
        <end position="824"/>
    </location>
</feature>
<comment type="caution">
    <text evidence="6">The sequence shown here is derived from an EMBL/GenBank/DDBJ whole genome shotgun (WGS) entry which is preliminary data.</text>
</comment>
<protein>
    <submittedName>
        <fullName evidence="6">Retrovirus-related pol polyprotein from transposon TNT 1-94</fullName>
    </submittedName>
</protein>
<dbReference type="SUPFAM" id="SSF53098">
    <property type="entry name" value="Ribonuclease H-like"/>
    <property type="match status" value="1"/>
</dbReference>
<dbReference type="InterPro" id="IPR013103">
    <property type="entry name" value="RVT_2"/>
</dbReference>
<dbReference type="Pfam" id="PF22936">
    <property type="entry name" value="Pol_BBD"/>
    <property type="match status" value="1"/>
</dbReference>
<keyword evidence="1" id="KW-0645">Protease</keyword>
<name>A0ABQ5G2N3_9ASTR</name>
<feature type="region of interest" description="Disordered" evidence="4">
    <location>
        <begin position="701"/>
        <end position="725"/>
    </location>
</feature>
<dbReference type="InterPro" id="IPR036397">
    <property type="entry name" value="RNaseH_sf"/>
</dbReference>
<evidence type="ECO:0000313" key="7">
    <source>
        <dbReference type="Proteomes" id="UP001151760"/>
    </source>
</evidence>
<dbReference type="InterPro" id="IPR039537">
    <property type="entry name" value="Retrotran_Ty1/copia-like"/>
</dbReference>
<evidence type="ECO:0000259" key="5">
    <source>
        <dbReference type="PROSITE" id="PS50994"/>
    </source>
</evidence>
<dbReference type="Pfam" id="PF00665">
    <property type="entry name" value="rve"/>
    <property type="match status" value="1"/>
</dbReference>
<dbReference type="PANTHER" id="PTHR42648">
    <property type="entry name" value="TRANSPOSASE, PUTATIVE-RELATED"/>
    <property type="match status" value="1"/>
</dbReference>
<dbReference type="CDD" id="cd09272">
    <property type="entry name" value="RNase_HI_RT_Ty1"/>
    <property type="match status" value="1"/>
</dbReference>
<reference evidence="6" key="2">
    <citation type="submission" date="2022-01" db="EMBL/GenBank/DDBJ databases">
        <authorList>
            <person name="Yamashiro T."/>
            <person name="Shiraishi A."/>
            <person name="Satake H."/>
            <person name="Nakayama K."/>
        </authorList>
    </citation>
    <scope>NUCLEOTIDE SEQUENCE</scope>
</reference>